<evidence type="ECO:0000313" key="10">
    <source>
        <dbReference type="Proteomes" id="UP000092993"/>
    </source>
</evidence>
<organism evidence="9 10">
    <name type="scientific">Grifola frondosa</name>
    <name type="common">Maitake</name>
    <name type="synonym">Polyporus frondosus</name>
    <dbReference type="NCBI Taxonomy" id="5627"/>
    <lineage>
        <taxon>Eukaryota</taxon>
        <taxon>Fungi</taxon>
        <taxon>Dikarya</taxon>
        <taxon>Basidiomycota</taxon>
        <taxon>Agaricomycotina</taxon>
        <taxon>Agaricomycetes</taxon>
        <taxon>Polyporales</taxon>
        <taxon>Grifolaceae</taxon>
        <taxon>Grifola</taxon>
    </lineage>
</organism>
<evidence type="ECO:0000256" key="2">
    <source>
        <dbReference type="ARBA" id="ARBA00022448"/>
    </source>
</evidence>
<reference evidence="9 10" key="1">
    <citation type="submission" date="2016-03" db="EMBL/GenBank/DDBJ databases">
        <title>Whole genome sequencing of Grifola frondosa 9006-11.</title>
        <authorList>
            <person name="Min B."/>
            <person name="Park H."/>
            <person name="Kim J.-G."/>
            <person name="Cho H."/>
            <person name="Oh Y.-L."/>
            <person name="Kong W.-S."/>
            <person name="Choi I.-G."/>
        </authorList>
    </citation>
    <scope>NUCLEOTIDE SEQUENCE [LARGE SCALE GENOMIC DNA]</scope>
    <source>
        <strain evidence="9 10">9006-11</strain>
    </source>
</reference>
<keyword evidence="10" id="KW-1185">Reference proteome</keyword>
<sequence length="2883" mass="322969">MWWSDPGKEVLNILFNRVLAPYVENLDMNQVNYGIGQGQITLSKLRLKKGALDKFRLPVDVIEGHLGKFTLSLHWMNLGNHLWKYWLKTYTFSVPSSHQHMIGGRGRRIQAAKAERLENAELLHVRGQNEVSQGDQQSEGLIASLIAKIINNLQVTVKNIHVRYEDKLSHPFAAGITLAGFTAVSVNERWEPAFIDSKAGAIHKLGKLESLAVYFDTDTESLAGLSYPDFVEKFTALISKENHLATHQFILKPVTGEGRITMNHKLDKETPRFDVQLLFDEIGVLLDDNQYRDVISLIDMYHFYIRQHQYQKYRPPLEALQENRSRALLRFAGEAILDEDLAVFEALEKKLSYEDIRFYRSIARSQLRKDMVTRKKLEEEKKKQQPQTRGSWSSWIWGSSDASTSIAEEPAFTGEMTDEQRRQLYEVLDYDEKAALAESFETPRDALKARVVAQLNRGSFALKTDPHGNDVEIVSVVFDIFQATFIQRPDNFETSISLGGFAVHDGTTKDTLYPLIVHVQEKRGISDVVTTQPVGDHGTISETEDPFFFLKFENNPLDERADNALTVRMRYMEIVYHRGYIEAVYKFLKPPASQLESVEALLDVASQTLEGLRKETRAGLEYALQTHKTIDVQMDLNAPIIIVPEDITTHNCKHLVIDAGHIAIESELVSKKAIRDIHAKRKQQYTEDDYKHLESMMYDRLSVRLKAAQVQNSIVPTAYNLARFKISGHLPSLQVNVSDTKYKSLMRLIDVSIPNIDTDEDEAQASHISGRQVSGAFKLPAGFFGPEQESYDVDDGDDEQEGQDKAGASQDEEDQYLEADDGALGSSSLSMHVVQPDKQPIEFVSSAGANASEDLLTVKYTRVQQASPEYQTTYEGVDQNVDVKFSTFLFRAAPEPVLLLYEFIMTTFVPQNNENAIATADQKPPEERSNVPVVVQSSKNATEKIRVLLKLASIQVILINDDVRLATLSLSTADVAIILRANTLRISGRLGSLALSDDSPLQMACSDFKQILSIEGDNFADFHYRTFDPEDKDTYTGIKSSVSLSAGSLKIHYLEQTLRDIYLFVLKLAKLKGLYDAATEAAVQRASEIERMQFDISIKSPIVVFPSDTRQSLDVLIMRLGELSARNKYENVTNRTTASLRGIQFTSHLYQDNEPSILKIVDDIDINAEVTQTGGIDRTKDYEFPDTQVAVKISDVKLYLTQIQYCLLVALSQSIPKLANGLPADDTQRWTTADLVVNMNAIKLHLYDAEATTDSNLKDHGIARFVLSDNSLRTKVLSDGALEAQVILKSMTISNTRPGNSKFREIMPAASHDRNQVMLLYTISGGRDRSGLAVLTVDSPQVIFAMDPVFALLEFFTSAFSSEVVVPASDDDNLPEVAEAEPRSSGLDFRFDLHDVSISVLEDDANPESQAIRLGVKQILLSQQAVFAVSVEHLGMSLTRMGEVSESVRFLDEVDFTFTLDSGFTATQQSTGIEVTMKPIVFRASYRDINLITTIVNKAIQFYGESSQTMGGESATGGKTGNHADRPALPAGSRKISRMTNSKIQPVGHGRVLISREQFKGSFDGFRLVLIGDLHEQPMLHLRVNHSYSDVKIGRENDIDVVSSHQLLELVKLALGASLVSVLPDFPNPAKPSPVIDPWIFTASIAKEGPSGSMKLAISARERLNLNITTTFVELALATAKMLGIEGEQVLKKHVEVMPLSYSKSYRLFVIRMIANEKSIDWRFDDWKTMREHVSSSGHNSTDCRLLGSPGNIYAVYLSTGRGNTRFPFGLGRRSLPHRLLCEVKVLDNVKVVTLRSTYKIENQTLYPLELTLVDESGQPVYPVEKIVPGQDYSLPIEATSQCRIRLSPDQGFGYKFSPAIRWEDLLSKRSFTIRCPHADQNEAAFRFQAWVDTDVHDIAARKYPKISLKLRAPIELENLLPFNLEYRIYDKDTDQNWRSYLRKGGVMPVHSVELGHLILLNVHVQDTVFKPSDFAIVNTDGNSDFDVERRLTLRDSGDRKLDLRLNYVHYPNSGGAFKVQIYCPYIIINKTGLPFAVKPSRATRIGAPLDVAGETRSDVLATPIPYMLSHPTDQGKEFNFRVGESMWSQTVSLDAPSADTRLVIASQTQRSEEIHVGLSWAEGLGKYKLTKVITLTPRFIIKNDFSEPITFREHGVAPRGRLNAQWSAPINIENIGTVHFRLRVAGDRPTMHLMQADVKIEGSTIFVFIAPASEGWPFTIENDSDYSFVFYQTDHIHVDSGPSSKSVPTYTVPSKTKVDYAWDYPAAREKRIVFSMNSSRRAVDIMEIGDLMPFRFSAQDGTRIVSLDVRVGSHKQILRISNYDAEFSLYKPKRRNTISLARQDTMSTTTNFQGIGVFLVNRKMVEVIYLSVNALNFEYADSEVSQAVNLSCGNIQIDNQLHDALFPVVLQPTPISQERKGVASLPSVQGSVIWLKDQEHGVLFVKYCSILLQALTVEADEDFLFALYDLTKIKGASWDEGQEDILIQHPQDIPEPHGAASGEDLYFEVLELQPIMLSISFMRTERVSGEDKLSLRSPFAVVVNAITMAVGNVNDASLEMNALAIKDMRLTLPDLQDRITHHYRQEVLRQLYRILGSADFIGNPVGLFTNVSSGVADIFYEPFNGVVMHGNKELGISIAKAYPPLTFDSEYQLRRRMNQRRNRPRHAIYGVTAGAEALVDGVASGIEGVLMKPIEGAESEGAKGFFKGVGKGLIGAVTKPVIGVFDFASNLSEGIRNTTTVFDNPARDRVRLPRLIPADAVLIPYSEREALGQYWMKDLEQGTYRDESYVAHINLPGGDNVVLLTSSKVLSFWSTKLHLEWELPFTNVQGVTIEDTGIKFAHKAGKEFDKFVFIPDKSSQTWFFSQVASVVKAFNARRRMDS</sequence>
<evidence type="ECO:0000256" key="3">
    <source>
        <dbReference type="ARBA" id="ARBA00023055"/>
    </source>
</evidence>
<evidence type="ECO:0000256" key="4">
    <source>
        <dbReference type="SAM" id="MobiDB-lite"/>
    </source>
</evidence>
<dbReference type="Pfam" id="PF25033">
    <property type="entry name" value="VPS13_M"/>
    <property type="match status" value="1"/>
</dbReference>
<comment type="similarity">
    <text evidence="1">Belongs to the VPS13 family.</text>
</comment>
<evidence type="ECO:0000259" key="7">
    <source>
        <dbReference type="Pfam" id="PF25036"/>
    </source>
</evidence>
<dbReference type="InterPro" id="IPR056748">
    <property type="entry name" value="VPS13-like_C"/>
</dbReference>
<dbReference type="PANTHER" id="PTHR16166:SF93">
    <property type="entry name" value="INTERMEMBRANE LIPID TRANSFER PROTEIN VPS13"/>
    <property type="match status" value="1"/>
</dbReference>
<dbReference type="InterPro" id="IPR056747">
    <property type="entry name" value="VPS13-like_M"/>
</dbReference>
<dbReference type="GO" id="GO:0007005">
    <property type="term" value="P:mitochondrion organization"/>
    <property type="evidence" value="ECO:0007669"/>
    <property type="project" value="TreeGrafter"/>
</dbReference>
<protein>
    <submittedName>
        <fullName evidence="9">Vacuolar protein sorting-associated protein 13</fullName>
    </submittedName>
</protein>
<dbReference type="PANTHER" id="PTHR16166">
    <property type="entry name" value="VACUOLAR PROTEIN SORTING-ASSOCIATED PROTEIN VPS13"/>
    <property type="match status" value="1"/>
</dbReference>
<dbReference type="Pfam" id="PF12624">
    <property type="entry name" value="VPS13_N"/>
    <property type="match status" value="2"/>
</dbReference>
<evidence type="ECO:0000256" key="1">
    <source>
        <dbReference type="ARBA" id="ARBA00006545"/>
    </source>
</evidence>
<dbReference type="OrthoDB" id="428159at2759"/>
<evidence type="ECO:0000259" key="5">
    <source>
        <dbReference type="Pfam" id="PF12624"/>
    </source>
</evidence>
<feature type="domain" description="Chorein N-terminal" evidence="5">
    <location>
        <begin position="339"/>
        <end position="684"/>
    </location>
</feature>
<dbReference type="EMBL" id="LUGG01000001">
    <property type="protein sequence ID" value="OBZ79004.1"/>
    <property type="molecule type" value="Genomic_DNA"/>
</dbReference>
<dbReference type="Pfam" id="PF25036">
    <property type="entry name" value="VPS13_VAB"/>
    <property type="match status" value="2"/>
</dbReference>
<feature type="domain" description="Vacuolar protein sorting-associated protein 13 VPS13 adaptor binding" evidence="7">
    <location>
        <begin position="2164"/>
        <end position="2269"/>
    </location>
</feature>
<evidence type="ECO:0000259" key="8">
    <source>
        <dbReference type="Pfam" id="PF25037"/>
    </source>
</evidence>
<accession>A0A1C7MVE0</accession>
<dbReference type="Pfam" id="PF25037">
    <property type="entry name" value="VPS13_C"/>
    <property type="match status" value="1"/>
</dbReference>
<dbReference type="GO" id="GO:0006623">
    <property type="term" value="P:protein targeting to vacuole"/>
    <property type="evidence" value="ECO:0007669"/>
    <property type="project" value="TreeGrafter"/>
</dbReference>
<dbReference type="InterPro" id="IPR026854">
    <property type="entry name" value="VPS13_N"/>
</dbReference>
<dbReference type="InterPro" id="IPR009543">
    <property type="entry name" value="VPS13_VAB"/>
</dbReference>
<feature type="domain" description="Chorein N-terminal" evidence="5">
    <location>
        <begin position="14"/>
        <end position="338"/>
    </location>
</feature>
<name>A0A1C7MVE0_GRIFR</name>
<proteinExistence type="inferred from homology"/>
<dbReference type="GO" id="GO:0045324">
    <property type="term" value="P:late endosome to vacuole transport"/>
    <property type="evidence" value="ECO:0007669"/>
    <property type="project" value="TreeGrafter"/>
</dbReference>
<dbReference type="Proteomes" id="UP000092993">
    <property type="component" value="Unassembled WGS sequence"/>
</dbReference>
<dbReference type="InterPro" id="IPR026847">
    <property type="entry name" value="VPS13"/>
</dbReference>
<dbReference type="OMA" id="SGWRPIR"/>
<feature type="domain" description="Vacuolar protein sorting-associated protein 13 VPS13 adaptor binding" evidence="7">
    <location>
        <begin position="1726"/>
        <end position="2156"/>
    </location>
</feature>
<feature type="compositionally biased region" description="Acidic residues" evidence="4">
    <location>
        <begin position="789"/>
        <end position="801"/>
    </location>
</feature>
<dbReference type="STRING" id="5627.A0A1C7MVE0"/>
<gene>
    <name evidence="9" type="primary">VPS13</name>
    <name evidence="9" type="ORF">A0H81_01120</name>
</gene>
<keyword evidence="2" id="KW-0813">Transport</keyword>
<evidence type="ECO:0000259" key="6">
    <source>
        <dbReference type="Pfam" id="PF25033"/>
    </source>
</evidence>
<dbReference type="GO" id="GO:0045053">
    <property type="term" value="P:protein retention in Golgi apparatus"/>
    <property type="evidence" value="ECO:0007669"/>
    <property type="project" value="TreeGrafter"/>
</dbReference>
<feature type="domain" description="VPS13-like middle region" evidence="6">
    <location>
        <begin position="1251"/>
        <end position="1584"/>
    </location>
</feature>
<feature type="region of interest" description="Disordered" evidence="4">
    <location>
        <begin position="787"/>
        <end position="814"/>
    </location>
</feature>
<feature type="domain" description="Intermembrane lipid transfer protein VPS13-like C-terminal" evidence="8">
    <location>
        <begin position="2751"/>
        <end position="2858"/>
    </location>
</feature>
<keyword evidence="3" id="KW-0445">Lipid transport</keyword>
<dbReference type="GO" id="GO:0006869">
    <property type="term" value="P:lipid transport"/>
    <property type="evidence" value="ECO:0007669"/>
    <property type="project" value="UniProtKB-KW"/>
</dbReference>
<evidence type="ECO:0000313" key="9">
    <source>
        <dbReference type="EMBL" id="OBZ79004.1"/>
    </source>
</evidence>
<comment type="caution">
    <text evidence="9">The sequence shown here is derived from an EMBL/GenBank/DDBJ whole genome shotgun (WGS) entry which is preliminary data.</text>
</comment>